<proteinExistence type="predicted"/>
<organism evidence="1 2">
    <name type="scientific">Romanomermis culicivorax</name>
    <name type="common">Nematode worm</name>
    <dbReference type="NCBI Taxonomy" id="13658"/>
    <lineage>
        <taxon>Eukaryota</taxon>
        <taxon>Metazoa</taxon>
        <taxon>Ecdysozoa</taxon>
        <taxon>Nematoda</taxon>
        <taxon>Enoplea</taxon>
        <taxon>Dorylaimia</taxon>
        <taxon>Mermithida</taxon>
        <taxon>Mermithoidea</taxon>
        <taxon>Mermithidae</taxon>
        <taxon>Romanomermis</taxon>
    </lineage>
</organism>
<evidence type="ECO:0000313" key="1">
    <source>
        <dbReference type="Proteomes" id="UP000887565"/>
    </source>
</evidence>
<dbReference type="AlphaFoldDB" id="A0A915IDJ7"/>
<evidence type="ECO:0000313" key="2">
    <source>
        <dbReference type="WBParaSite" id="nRc.2.0.1.t11868-RA"/>
    </source>
</evidence>
<sequence length="209" mass="23947">MIFSEQSANVNDWLTSARARYSIAVVGDATEENLVPLHDVMHEANNIKREICELEILANRIDNVTESHDSTDSVEIFLSKMDEILSQAQICIRQRSAACSLLDRIRRIETWLKTATYDFSTFVNKNPSPKLIDRQCRALLTELGVKLAEVREIDDEQGQVDVQENDAIELHQLIQFVQLSLTDFRELLKSKMTRNLSISPPKQVELYVQ</sequence>
<reference evidence="2" key="1">
    <citation type="submission" date="2022-11" db="UniProtKB">
        <authorList>
            <consortium name="WormBaseParasite"/>
        </authorList>
    </citation>
    <scope>IDENTIFICATION</scope>
</reference>
<dbReference type="WBParaSite" id="nRc.2.0.1.t11868-RA">
    <property type="protein sequence ID" value="nRc.2.0.1.t11868-RA"/>
    <property type="gene ID" value="nRc.2.0.1.g11868"/>
</dbReference>
<accession>A0A915IDJ7</accession>
<dbReference type="Proteomes" id="UP000887565">
    <property type="component" value="Unplaced"/>
</dbReference>
<name>A0A915IDJ7_ROMCU</name>
<keyword evidence="1" id="KW-1185">Reference proteome</keyword>
<protein>
    <submittedName>
        <fullName evidence="2">Uncharacterized protein</fullName>
    </submittedName>
</protein>